<reference evidence="7 8" key="1">
    <citation type="submission" date="2018-09" db="EMBL/GenBank/DDBJ databases">
        <authorList>
            <person name="Wang X."/>
            <person name="Du Z."/>
        </authorList>
    </citation>
    <scope>NUCLEOTIDE SEQUENCE [LARGE SCALE GENOMIC DNA]</scope>
    <source>
        <strain evidence="7 8">N3</strain>
    </source>
</reference>
<accession>A0A418PXI6</accession>
<evidence type="ECO:0000256" key="2">
    <source>
        <dbReference type="ARBA" id="ARBA00022475"/>
    </source>
</evidence>
<dbReference type="InterPro" id="IPR004960">
    <property type="entry name" value="LipA_acyltrans"/>
</dbReference>
<evidence type="ECO:0000256" key="6">
    <source>
        <dbReference type="ARBA" id="ARBA00023315"/>
    </source>
</evidence>
<gene>
    <name evidence="7" type="ORF">D0X99_03585</name>
</gene>
<evidence type="ECO:0000256" key="5">
    <source>
        <dbReference type="ARBA" id="ARBA00023136"/>
    </source>
</evidence>
<dbReference type="PANTHER" id="PTHR30606:SF10">
    <property type="entry name" value="PHOSPHATIDYLINOSITOL MANNOSIDE ACYLTRANSFERASE"/>
    <property type="match status" value="1"/>
</dbReference>
<evidence type="ECO:0000313" key="8">
    <source>
        <dbReference type="Proteomes" id="UP000283522"/>
    </source>
</evidence>
<evidence type="ECO:0000256" key="1">
    <source>
        <dbReference type="ARBA" id="ARBA00004533"/>
    </source>
</evidence>
<keyword evidence="5" id="KW-0472">Membrane</keyword>
<comment type="subcellular location">
    <subcellularLocation>
        <location evidence="1">Cell inner membrane</location>
    </subcellularLocation>
</comment>
<protein>
    <submittedName>
        <fullName evidence="7">Lipid A biosynthesis acyltransferase</fullName>
    </submittedName>
</protein>
<evidence type="ECO:0000256" key="4">
    <source>
        <dbReference type="ARBA" id="ARBA00022679"/>
    </source>
</evidence>
<dbReference type="Pfam" id="PF03279">
    <property type="entry name" value="Lip_A_acyltrans"/>
    <property type="match status" value="1"/>
</dbReference>
<dbReference type="RefSeq" id="WP_119476254.1">
    <property type="nucleotide sequence ID" value="NZ_QXML01000001.1"/>
</dbReference>
<keyword evidence="3" id="KW-0997">Cell inner membrane</keyword>
<keyword evidence="6 7" id="KW-0012">Acyltransferase</keyword>
<keyword evidence="8" id="KW-1185">Reference proteome</keyword>
<evidence type="ECO:0000256" key="3">
    <source>
        <dbReference type="ARBA" id="ARBA00022519"/>
    </source>
</evidence>
<name>A0A418PXI6_9BACT</name>
<keyword evidence="2" id="KW-1003">Cell membrane</keyword>
<dbReference type="GO" id="GO:0016746">
    <property type="term" value="F:acyltransferase activity"/>
    <property type="evidence" value="ECO:0007669"/>
    <property type="project" value="UniProtKB-KW"/>
</dbReference>
<evidence type="ECO:0000313" key="7">
    <source>
        <dbReference type="EMBL" id="RIW18776.1"/>
    </source>
</evidence>
<dbReference type="GO" id="GO:0005886">
    <property type="term" value="C:plasma membrane"/>
    <property type="evidence" value="ECO:0007669"/>
    <property type="project" value="UniProtKB-SubCell"/>
</dbReference>
<dbReference type="Proteomes" id="UP000283522">
    <property type="component" value="Unassembled WGS sequence"/>
</dbReference>
<proteinExistence type="predicted"/>
<comment type="caution">
    <text evidence="7">The sequence shown here is derived from an EMBL/GenBank/DDBJ whole genome shotgun (WGS) entry which is preliminary data.</text>
</comment>
<dbReference type="AlphaFoldDB" id="A0A418PXI6"/>
<dbReference type="OrthoDB" id="9801955at2"/>
<keyword evidence="4 7" id="KW-0808">Transferase</keyword>
<dbReference type="PANTHER" id="PTHR30606">
    <property type="entry name" value="LIPID A BIOSYNTHESIS LAUROYL ACYLTRANSFERASE"/>
    <property type="match status" value="1"/>
</dbReference>
<dbReference type="CDD" id="cd07984">
    <property type="entry name" value="LPLAT_LABLAT-like"/>
    <property type="match status" value="1"/>
</dbReference>
<organism evidence="7 8">
    <name type="scientific">Algoriphagus lacus</name>
    <dbReference type="NCBI Taxonomy" id="2056311"/>
    <lineage>
        <taxon>Bacteria</taxon>
        <taxon>Pseudomonadati</taxon>
        <taxon>Bacteroidota</taxon>
        <taxon>Cytophagia</taxon>
        <taxon>Cytophagales</taxon>
        <taxon>Cyclobacteriaceae</taxon>
        <taxon>Algoriphagus</taxon>
    </lineage>
</organism>
<dbReference type="EMBL" id="QXML01000001">
    <property type="protein sequence ID" value="RIW18776.1"/>
    <property type="molecule type" value="Genomic_DNA"/>
</dbReference>
<sequence>MFFFRLLSYLPLPALYLITDFVYLVARFIVRYRKKVIDENLLHAFPEKSENERKTIRNRFYRNFTDSIAEIIKSLTISKEELSRRFTITNQELLDQEVQNGKSVLLLAGHFFNWELGLQRAALLSKVPSEGVYLKINNPFFDRLMYQIRTRFGNTVTEKNEFRDTVKTLDSQHRVVQLAADQRPNNRNTRYLRNFLNRPAYFFEGAEHIAKSMDLPVFFGEITKKGRGNYQATYELISRGPYDSDLPHSITDAFCERLEENIRNQPDLYLWSHNRWKV</sequence>
<dbReference type="GO" id="GO:0009247">
    <property type="term" value="P:glycolipid biosynthetic process"/>
    <property type="evidence" value="ECO:0007669"/>
    <property type="project" value="UniProtKB-ARBA"/>
</dbReference>